<dbReference type="AlphaFoldDB" id="A0A6G0XUU7"/>
<sequence>MVENKLYKMWELFSSPGNFHKNNFKKSKDDNIKRKEDIELHLRQESQDVWIKPKDNIPKETAEYKIHWSPAANIRKISL</sequence>
<proteinExistence type="predicted"/>
<reference evidence="1 2" key="1">
    <citation type="submission" date="2019-08" db="EMBL/GenBank/DDBJ databases">
        <title>Whole genome of Aphis craccivora.</title>
        <authorList>
            <person name="Voronova N.V."/>
            <person name="Shulinski R.S."/>
            <person name="Bandarenka Y.V."/>
            <person name="Zhorov D.G."/>
            <person name="Warner D."/>
        </authorList>
    </citation>
    <scope>NUCLEOTIDE SEQUENCE [LARGE SCALE GENOMIC DNA]</scope>
    <source>
        <strain evidence="1">180601</strain>
        <tissue evidence="1">Whole Body</tissue>
    </source>
</reference>
<evidence type="ECO:0000313" key="1">
    <source>
        <dbReference type="EMBL" id="KAF0744195.1"/>
    </source>
</evidence>
<gene>
    <name evidence="1" type="ORF">FWK35_00032071</name>
</gene>
<dbReference type="EMBL" id="VUJU01007544">
    <property type="protein sequence ID" value="KAF0744195.1"/>
    <property type="molecule type" value="Genomic_DNA"/>
</dbReference>
<accession>A0A6G0XUU7</accession>
<organism evidence="1 2">
    <name type="scientific">Aphis craccivora</name>
    <name type="common">Cowpea aphid</name>
    <dbReference type="NCBI Taxonomy" id="307492"/>
    <lineage>
        <taxon>Eukaryota</taxon>
        <taxon>Metazoa</taxon>
        <taxon>Ecdysozoa</taxon>
        <taxon>Arthropoda</taxon>
        <taxon>Hexapoda</taxon>
        <taxon>Insecta</taxon>
        <taxon>Pterygota</taxon>
        <taxon>Neoptera</taxon>
        <taxon>Paraneoptera</taxon>
        <taxon>Hemiptera</taxon>
        <taxon>Sternorrhyncha</taxon>
        <taxon>Aphidomorpha</taxon>
        <taxon>Aphidoidea</taxon>
        <taxon>Aphididae</taxon>
        <taxon>Aphidini</taxon>
        <taxon>Aphis</taxon>
        <taxon>Aphis</taxon>
    </lineage>
</organism>
<comment type="caution">
    <text evidence="1">The sequence shown here is derived from an EMBL/GenBank/DDBJ whole genome shotgun (WGS) entry which is preliminary data.</text>
</comment>
<dbReference type="Proteomes" id="UP000478052">
    <property type="component" value="Unassembled WGS sequence"/>
</dbReference>
<name>A0A6G0XUU7_APHCR</name>
<protein>
    <submittedName>
        <fullName evidence="1">Uncharacterized protein</fullName>
    </submittedName>
</protein>
<keyword evidence="2" id="KW-1185">Reference proteome</keyword>
<evidence type="ECO:0000313" key="2">
    <source>
        <dbReference type="Proteomes" id="UP000478052"/>
    </source>
</evidence>